<protein>
    <recommendedName>
        <fullName evidence="8">2-methylisoborneol synthase</fullName>
        <ecNumber evidence="7">4.2.3.118</ecNumber>
    </recommendedName>
</protein>
<dbReference type="SUPFAM" id="SSF48576">
    <property type="entry name" value="Terpenoid synthases"/>
    <property type="match status" value="1"/>
</dbReference>
<comment type="cofactor">
    <cofactor evidence="1">
        <name>Mg(2+)</name>
        <dbReference type="ChEBI" id="CHEBI:18420"/>
    </cofactor>
</comment>
<reference evidence="9 10" key="1">
    <citation type="journal article" date="2019" name="Int. J. Syst. Evol. Microbiol.">
        <title>The Global Catalogue of Microorganisms (GCM) 10K type strain sequencing project: providing services to taxonomists for standard genome sequencing and annotation.</title>
        <authorList>
            <consortium name="The Broad Institute Genomics Platform"/>
            <consortium name="The Broad Institute Genome Sequencing Center for Infectious Disease"/>
            <person name="Wu L."/>
            <person name="Ma J."/>
        </authorList>
    </citation>
    <scope>NUCLEOTIDE SEQUENCE [LARGE SCALE GENOMIC DNA]</scope>
    <source>
        <strain evidence="9 10">JCM 11136</strain>
    </source>
</reference>
<keyword evidence="3" id="KW-0460">Magnesium</keyword>
<evidence type="ECO:0000256" key="8">
    <source>
        <dbReference type="ARBA" id="ARBA00035696"/>
    </source>
</evidence>
<evidence type="ECO:0000256" key="4">
    <source>
        <dbReference type="ARBA" id="ARBA00023239"/>
    </source>
</evidence>
<dbReference type="InterPro" id="IPR034686">
    <property type="entry name" value="Terpene_cyclase-like_2"/>
</dbReference>
<dbReference type="EMBL" id="BAAAHQ010000035">
    <property type="protein sequence ID" value="GAA0943830.1"/>
    <property type="molecule type" value="Genomic_DNA"/>
</dbReference>
<evidence type="ECO:0000256" key="7">
    <source>
        <dbReference type="ARBA" id="ARBA00035680"/>
    </source>
</evidence>
<keyword evidence="2" id="KW-0479">Metal-binding</keyword>
<dbReference type="Proteomes" id="UP001501578">
    <property type="component" value="Unassembled WGS sequence"/>
</dbReference>
<proteinExistence type="inferred from homology"/>
<comment type="catalytic activity">
    <reaction evidence="5">
        <text>(E)-2-methylgeranyl diphosphate + H2O = 2-methylisoborneol + diphosphate</text>
        <dbReference type="Rhea" id="RHEA:32571"/>
        <dbReference type="ChEBI" id="CHEBI:15377"/>
        <dbReference type="ChEBI" id="CHEBI:33019"/>
        <dbReference type="ChEBI" id="CHEBI:61984"/>
        <dbReference type="ChEBI" id="CHEBI:61987"/>
        <dbReference type="EC" id="4.2.3.118"/>
    </reaction>
</comment>
<keyword evidence="4" id="KW-0456">Lyase</keyword>
<organism evidence="9 10">
    <name type="scientific">Nonomuraea longicatena</name>
    <dbReference type="NCBI Taxonomy" id="83682"/>
    <lineage>
        <taxon>Bacteria</taxon>
        <taxon>Bacillati</taxon>
        <taxon>Actinomycetota</taxon>
        <taxon>Actinomycetes</taxon>
        <taxon>Streptosporangiales</taxon>
        <taxon>Streptosporangiaceae</taxon>
        <taxon>Nonomuraea</taxon>
    </lineage>
</organism>
<dbReference type="NCBIfam" id="NF041167">
    <property type="entry name" value="f2_encap_cargo2"/>
    <property type="match status" value="1"/>
</dbReference>
<dbReference type="SFLD" id="SFLDS00005">
    <property type="entry name" value="Isoprenoid_Synthase_Type_I"/>
    <property type="match status" value="1"/>
</dbReference>
<dbReference type="InterPro" id="IPR047945">
    <property type="entry name" value="MIB_synthase"/>
</dbReference>
<comment type="similarity">
    <text evidence="6">Belongs to the terpene synthase family. 2-methylisoborneol synthase subfamily.</text>
</comment>
<evidence type="ECO:0000256" key="5">
    <source>
        <dbReference type="ARBA" id="ARBA00035573"/>
    </source>
</evidence>
<dbReference type="EC" id="4.2.3.118" evidence="7"/>
<evidence type="ECO:0000256" key="1">
    <source>
        <dbReference type="ARBA" id="ARBA00001946"/>
    </source>
</evidence>
<sequence length="378" mass="41214">MPYPSTFLPGPTGFGTSAARLFSELAGGHPAGRAPGCAPGPRSLRQPPLTFAFRPWVESMPPLYCPLTVRVNEALGEEVDDRLVEWAEGIGLHEGRIEQFRKAGFGRLAMLTHADLDDPDRVFLAAQMNAAWWACDDYYADETDLGADPALLAGRLALCMSALDAPPPADEFTAELDERLGADPVLVGLATAREHVARHSTPAQLARVNMTSFQMWVSWNAYGAWRQSGEPVEAWRYLAARQHDSFYTSMTLIDVCGGYEVPANLFYEERVHRAAMRAGTAAVIVNDLYSAIHEAEDELPDCNLVLLVAAERGCSLPEAAQRAVTLHNDLVAAFEADCHELRSLGSPELQQFLWGLGAWLGGGFEWHAGSGRYTLTAG</sequence>
<dbReference type="Pfam" id="PF19086">
    <property type="entry name" value="Terpene_syn_C_2"/>
    <property type="match status" value="1"/>
</dbReference>
<accession>A0ABN1QKT5</accession>
<dbReference type="InterPro" id="IPR008949">
    <property type="entry name" value="Isoprenoid_synthase_dom_sf"/>
</dbReference>
<gene>
    <name evidence="9" type="ORF">GCM10009560_57520</name>
</gene>
<evidence type="ECO:0000256" key="3">
    <source>
        <dbReference type="ARBA" id="ARBA00022842"/>
    </source>
</evidence>
<dbReference type="RefSeq" id="WP_343953219.1">
    <property type="nucleotide sequence ID" value="NZ_BAAAHQ010000035.1"/>
</dbReference>
<dbReference type="SFLD" id="SFLDG01020">
    <property type="entry name" value="Terpene_Cyclase_Like_2"/>
    <property type="match status" value="1"/>
</dbReference>
<evidence type="ECO:0000256" key="2">
    <source>
        <dbReference type="ARBA" id="ARBA00022723"/>
    </source>
</evidence>
<name>A0ABN1QKT5_9ACTN</name>
<evidence type="ECO:0000313" key="10">
    <source>
        <dbReference type="Proteomes" id="UP001501578"/>
    </source>
</evidence>
<evidence type="ECO:0000313" key="9">
    <source>
        <dbReference type="EMBL" id="GAA0943830.1"/>
    </source>
</evidence>
<evidence type="ECO:0000256" key="6">
    <source>
        <dbReference type="ARBA" id="ARBA00035653"/>
    </source>
</evidence>
<comment type="caution">
    <text evidence="9">The sequence shown here is derived from an EMBL/GenBank/DDBJ whole genome shotgun (WGS) entry which is preliminary data.</text>
</comment>
<dbReference type="Gene3D" id="1.10.600.10">
    <property type="entry name" value="Farnesyl Diphosphate Synthase"/>
    <property type="match status" value="1"/>
</dbReference>
<keyword evidence="10" id="KW-1185">Reference proteome</keyword>